<dbReference type="EMBL" id="JBFXLU010000105">
    <property type="protein sequence ID" value="KAL2841842.1"/>
    <property type="molecule type" value="Genomic_DNA"/>
</dbReference>
<dbReference type="InterPro" id="IPR049326">
    <property type="entry name" value="Rhodopsin_dom_fungi"/>
</dbReference>
<keyword evidence="4 6" id="KW-0472">Membrane</keyword>
<proteinExistence type="inferred from homology"/>
<organism evidence="8 9">
    <name type="scientific">Aspergillus pseudoustus</name>
    <dbReference type="NCBI Taxonomy" id="1810923"/>
    <lineage>
        <taxon>Eukaryota</taxon>
        <taxon>Fungi</taxon>
        <taxon>Dikarya</taxon>
        <taxon>Ascomycota</taxon>
        <taxon>Pezizomycotina</taxon>
        <taxon>Eurotiomycetes</taxon>
        <taxon>Eurotiomycetidae</taxon>
        <taxon>Eurotiales</taxon>
        <taxon>Aspergillaceae</taxon>
        <taxon>Aspergillus</taxon>
        <taxon>Aspergillus subgen. Nidulantes</taxon>
    </lineage>
</organism>
<feature type="transmembrane region" description="Helical" evidence="6">
    <location>
        <begin position="205"/>
        <end position="225"/>
    </location>
</feature>
<evidence type="ECO:0000313" key="9">
    <source>
        <dbReference type="Proteomes" id="UP001610446"/>
    </source>
</evidence>
<reference evidence="8 9" key="1">
    <citation type="submission" date="2024-07" db="EMBL/GenBank/DDBJ databases">
        <title>Section-level genome sequencing and comparative genomics of Aspergillus sections Usti and Cavernicolus.</title>
        <authorList>
            <consortium name="Lawrence Berkeley National Laboratory"/>
            <person name="Nybo J.L."/>
            <person name="Vesth T.C."/>
            <person name="Theobald S."/>
            <person name="Frisvad J.C."/>
            <person name="Larsen T.O."/>
            <person name="Kjaerboelling I."/>
            <person name="Rothschild-Mancinelli K."/>
            <person name="Lyhne E.K."/>
            <person name="Kogle M.E."/>
            <person name="Barry K."/>
            <person name="Clum A."/>
            <person name="Na H."/>
            <person name="Ledsgaard L."/>
            <person name="Lin J."/>
            <person name="Lipzen A."/>
            <person name="Kuo A."/>
            <person name="Riley R."/>
            <person name="Mondo S."/>
            <person name="Labutti K."/>
            <person name="Haridas S."/>
            <person name="Pangalinan J."/>
            <person name="Salamov A.A."/>
            <person name="Simmons B.A."/>
            <person name="Magnuson J.K."/>
            <person name="Chen J."/>
            <person name="Drula E."/>
            <person name="Henrissat B."/>
            <person name="Wiebenga A."/>
            <person name="Lubbers R.J."/>
            <person name="Gomes A.C."/>
            <person name="Makela M.R."/>
            <person name="Stajich J."/>
            <person name="Grigoriev I.V."/>
            <person name="Mortensen U.H."/>
            <person name="De Vries R.P."/>
            <person name="Baker S.E."/>
            <person name="Andersen M.R."/>
        </authorList>
    </citation>
    <scope>NUCLEOTIDE SEQUENCE [LARGE SCALE GENOMIC DNA]</scope>
    <source>
        <strain evidence="8 9">CBS 123904</strain>
    </source>
</reference>
<evidence type="ECO:0000256" key="5">
    <source>
        <dbReference type="ARBA" id="ARBA00038359"/>
    </source>
</evidence>
<dbReference type="Proteomes" id="UP001610446">
    <property type="component" value="Unassembled WGS sequence"/>
</dbReference>
<evidence type="ECO:0000259" key="7">
    <source>
        <dbReference type="Pfam" id="PF20684"/>
    </source>
</evidence>
<accession>A0ABR4JRZ6</accession>
<keyword evidence="2 6" id="KW-0812">Transmembrane</keyword>
<evidence type="ECO:0000313" key="8">
    <source>
        <dbReference type="EMBL" id="KAL2841842.1"/>
    </source>
</evidence>
<sequence length="355" mass="39161">MLYNTTACVGGAITLYILSCISLILRVYVRLFLLGNFALDDYLAIIATVMNSVLAISYILGVLWYSLGSHIPREDSQPGLKVVMIGSLFYFLTTYLAKLSFIFTLFRIVTKRSHSCILHLFIITGAVITVFAWFWVLFFCEPVQFFWEQLASPGIAGSCKAVSSLGAVLTIHAVWVLLADLTLGLVLPVLILWNSQLPRKMKASVYLLLGIGLLASIATIVRLTYLPLKHVSEPLIAHHALIFWSVVEAAISIICSAGVTIKPLMVRLGCLSASRLGESAGDSYTMRGRESRRSAARVQAGGKEQQSRLEGFSDRWYMMAPRVEPGLQTRGVGCLENGSESRIVVHTEICLHRDS</sequence>
<dbReference type="InterPro" id="IPR052337">
    <property type="entry name" value="SAT4-like"/>
</dbReference>
<feature type="domain" description="Rhodopsin" evidence="7">
    <location>
        <begin position="25"/>
        <end position="266"/>
    </location>
</feature>
<comment type="similarity">
    <text evidence="5">Belongs to the SAT4 family.</text>
</comment>
<evidence type="ECO:0000256" key="3">
    <source>
        <dbReference type="ARBA" id="ARBA00022989"/>
    </source>
</evidence>
<feature type="transmembrane region" description="Helical" evidence="6">
    <location>
        <begin position="237"/>
        <end position="259"/>
    </location>
</feature>
<feature type="transmembrane region" description="Helical" evidence="6">
    <location>
        <begin position="41"/>
        <end position="67"/>
    </location>
</feature>
<protein>
    <recommendedName>
        <fullName evidence="7">Rhodopsin domain-containing protein</fullName>
    </recommendedName>
</protein>
<dbReference type="Pfam" id="PF20684">
    <property type="entry name" value="Fung_rhodopsin"/>
    <property type="match status" value="1"/>
</dbReference>
<evidence type="ECO:0000256" key="4">
    <source>
        <dbReference type="ARBA" id="ARBA00023136"/>
    </source>
</evidence>
<dbReference type="PANTHER" id="PTHR33048:SF47">
    <property type="entry name" value="INTEGRAL MEMBRANE PROTEIN-RELATED"/>
    <property type="match status" value="1"/>
</dbReference>
<feature type="transmembrane region" description="Helical" evidence="6">
    <location>
        <begin position="87"/>
        <end position="109"/>
    </location>
</feature>
<gene>
    <name evidence="8" type="ORF">BJY01DRAFT_249338</name>
</gene>
<comment type="caution">
    <text evidence="8">The sequence shown here is derived from an EMBL/GenBank/DDBJ whole genome shotgun (WGS) entry which is preliminary data.</text>
</comment>
<keyword evidence="3 6" id="KW-1133">Transmembrane helix</keyword>
<evidence type="ECO:0000256" key="6">
    <source>
        <dbReference type="SAM" id="Phobius"/>
    </source>
</evidence>
<feature type="transmembrane region" description="Helical" evidence="6">
    <location>
        <begin position="12"/>
        <end position="29"/>
    </location>
</feature>
<feature type="transmembrane region" description="Helical" evidence="6">
    <location>
        <begin position="173"/>
        <end position="193"/>
    </location>
</feature>
<name>A0ABR4JRZ6_9EURO</name>
<keyword evidence="9" id="KW-1185">Reference proteome</keyword>
<comment type="subcellular location">
    <subcellularLocation>
        <location evidence="1">Membrane</location>
        <topology evidence="1">Multi-pass membrane protein</topology>
    </subcellularLocation>
</comment>
<dbReference type="PANTHER" id="PTHR33048">
    <property type="entry name" value="PTH11-LIKE INTEGRAL MEMBRANE PROTEIN (AFU_ORTHOLOGUE AFUA_5G11245)"/>
    <property type="match status" value="1"/>
</dbReference>
<feature type="transmembrane region" description="Helical" evidence="6">
    <location>
        <begin position="116"/>
        <end position="138"/>
    </location>
</feature>
<evidence type="ECO:0000256" key="2">
    <source>
        <dbReference type="ARBA" id="ARBA00022692"/>
    </source>
</evidence>
<evidence type="ECO:0000256" key="1">
    <source>
        <dbReference type="ARBA" id="ARBA00004141"/>
    </source>
</evidence>